<feature type="compositionally biased region" description="Pro residues" evidence="1">
    <location>
        <begin position="421"/>
        <end position="431"/>
    </location>
</feature>
<keyword evidence="3" id="KW-0732">Signal</keyword>
<comment type="caution">
    <text evidence="4">The sequence shown here is derived from an EMBL/GenBank/DDBJ whole genome shotgun (WGS) entry which is preliminary data.</text>
</comment>
<feature type="compositionally biased region" description="Low complexity" evidence="1">
    <location>
        <begin position="397"/>
        <end position="417"/>
    </location>
</feature>
<feature type="region of interest" description="Disordered" evidence="1">
    <location>
        <begin position="464"/>
        <end position="487"/>
    </location>
</feature>
<evidence type="ECO:0000313" key="4">
    <source>
        <dbReference type="EMBL" id="KAG5644014.1"/>
    </source>
</evidence>
<dbReference type="Gene3D" id="2.60.120.260">
    <property type="entry name" value="Galactose-binding domain-like"/>
    <property type="match status" value="1"/>
</dbReference>
<dbReference type="Proteomes" id="UP000775547">
    <property type="component" value="Unassembled WGS sequence"/>
</dbReference>
<accession>A0A9P7G6W1</accession>
<feature type="transmembrane region" description="Helical" evidence="2">
    <location>
        <begin position="332"/>
        <end position="355"/>
    </location>
</feature>
<organism evidence="4 5">
    <name type="scientific">Asterophora parasitica</name>
    <dbReference type="NCBI Taxonomy" id="117018"/>
    <lineage>
        <taxon>Eukaryota</taxon>
        <taxon>Fungi</taxon>
        <taxon>Dikarya</taxon>
        <taxon>Basidiomycota</taxon>
        <taxon>Agaricomycotina</taxon>
        <taxon>Agaricomycetes</taxon>
        <taxon>Agaricomycetidae</taxon>
        <taxon>Agaricales</taxon>
        <taxon>Tricholomatineae</taxon>
        <taxon>Lyophyllaceae</taxon>
        <taxon>Asterophora</taxon>
    </lineage>
</organism>
<sequence length="512" mass="54109">MRATRGLFFFASIVASLSETLAVADSTFLNLHADTTSSVVSKRHLSLTSNHDHGLRKRQVTDFGSLSAAFRVATWIWTAEATPPQFNVPPGDRFFRRTYVPPPGRTAVLAEVLITVDNGFTLFVNGAMVGQSPTDDADAWKRAQGYRMALNPGPVVFAVRATNLPNPGGATNSAALLASIRITHSDNTQILMISDRTWRSNILPIAGFELPTTDDSRWVDANPLGRFGVAPWELFVSLPPVLATATLPAEETTPTSEIATSTTSEAETSTTSETTSETPTPTPEPTSTPTPTPTPASSSTVTVTQTIQQEEATAPSATGDKEKTSASSNQPVLIGAILGGMVGGLLLFLLVLVFWRRQKRKVEAAADMDTWAPAPHALSGVEAPMSQTTTNGGGYGATSASPAQQWSQQQSYSGESQYGNPQPPYRYPPPSVLATGGTTDPYQTRYNGGGGGADYQLQYGGDHSGGAYGSTSQLVPSRDVPPALAPGGGQGYYSGNVGAGAGHVQTYEQKYY</sequence>
<name>A0A9P7G6W1_9AGAR</name>
<feature type="chain" id="PRO_5040133585" evidence="3">
    <location>
        <begin position="23"/>
        <end position="512"/>
    </location>
</feature>
<evidence type="ECO:0000256" key="1">
    <source>
        <dbReference type="SAM" id="MobiDB-lite"/>
    </source>
</evidence>
<dbReference type="AlphaFoldDB" id="A0A9P7G6W1"/>
<dbReference type="EMBL" id="JABCKV010000086">
    <property type="protein sequence ID" value="KAG5644014.1"/>
    <property type="molecule type" value="Genomic_DNA"/>
</dbReference>
<keyword evidence="5" id="KW-1185">Reference proteome</keyword>
<feature type="compositionally biased region" description="Low complexity" evidence="1">
    <location>
        <begin position="247"/>
        <end position="279"/>
    </location>
</feature>
<keyword evidence="2" id="KW-0472">Membrane</keyword>
<reference evidence="4" key="2">
    <citation type="submission" date="2021-10" db="EMBL/GenBank/DDBJ databases">
        <title>Phylogenomics reveals ancestral predisposition of the termite-cultivated fungus Termitomyces towards a domesticated lifestyle.</title>
        <authorList>
            <person name="Auxier B."/>
            <person name="Grum-Grzhimaylo A."/>
            <person name="Cardenas M.E."/>
            <person name="Lodge J.D."/>
            <person name="Laessoe T."/>
            <person name="Pedersen O."/>
            <person name="Smith M.E."/>
            <person name="Kuyper T.W."/>
            <person name="Franco-Molano E.A."/>
            <person name="Baroni T.J."/>
            <person name="Aanen D.K."/>
        </authorList>
    </citation>
    <scope>NUCLEOTIDE SEQUENCE</scope>
    <source>
        <strain evidence="4">AP01</strain>
        <tissue evidence="4">Mycelium</tissue>
    </source>
</reference>
<feature type="region of interest" description="Disordered" evidence="1">
    <location>
        <begin position="247"/>
        <end position="305"/>
    </location>
</feature>
<keyword evidence="2" id="KW-0812">Transmembrane</keyword>
<evidence type="ECO:0000256" key="3">
    <source>
        <dbReference type="SAM" id="SignalP"/>
    </source>
</evidence>
<reference evidence="4" key="1">
    <citation type="submission" date="2020-07" db="EMBL/GenBank/DDBJ databases">
        <authorList>
            <person name="Nieuwenhuis M."/>
            <person name="Van De Peppel L.J.J."/>
        </authorList>
    </citation>
    <scope>NUCLEOTIDE SEQUENCE</scope>
    <source>
        <strain evidence="4">AP01</strain>
        <tissue evidence="4">Mycelium</tissue>
    </source>
</reference>
<protein>
    <submittedName>
        <fullName evidence="4">Uncharacterized protein</fullName>
    </submittedName>
</protein>
<evidence type="ECO:0000313" key="5">
    <source>
        <dbReference type="Proteomes" id="UP000775547"/>
    </source>
</evidence>
<keyword evidence="2" id="KW-1133">Transmembrane helix</keyword>
<gene>
    <name evidence="4" type="ORF">DXG03_009229</name>
</gene>
<proteinExistence type="predicted"/>
<feature type="compositionally biased region" description="Pro residues" evidence="1">
    <location>
        <begin position="280"/>
        <end position="294"/>
    </location>
</feature>
<feature type="region of interest" description="Disordered" evidence="1">
    <location>
        <begin position="379"/>
        <end position="442"/>
    </location>
</feature>
<feature type="compositionally biased region" description="Low complexity" evidence="1">
    <location>
        <begin position="295"/>
        <end position="305"/>
    </location>
</feature>
<dbReference type="OrthoDB" id="10036721at2759"/>
<evidence type="ECO:0000256" key="2">
    <source>
        <dbReference type="SAM" id="Phobius"/>
    </source>
</evidence>
<feature type="signal peptide" evidence="3">
    <location>
        <begin position="1"/>
        <end position="22"/>
    </location>
</feature>